<dbReference type="GeneID" id="28900390"/>
<dbReference type="InterPro" id="IPR056119">
    <property type="entry name" value="DUF7702"/>
</dbReference>
<dbReference type="Pfam" id="PF24800">
    <property type="entry name" value="DUF7702"/>
    <property type="match status" value="1"/>
</dbReference>
<feature type="compositionally biased region" description="Low complexity" evidence="1">
    <location>
        <begin position="299"/>
        <end position="324"/>
    </location>
</feature>
<feature type="transmembrane region" description="Helical" evidence="2">
    <location>
        <begin position="109"/>
        <end position="126"/>
    </location>
</feature>
<dbReference type="PANTHER" id="PTHR42109:SF2">
    <property type="entry name" value="INTEGRAL MEMBRANE PROTEIN"/>
    <property type="match status" value="1"/>
</dbReference>
<keyword evidence="2" id="KW-0472">Membrane</keyword>
<organism evidence="4 5">
    <name type="scientific">Xylona heveae (strain CBS 132557 / TC161)</name>
    <dbReference type="NCBI Taxonomy" id="1328760"/>
    <lineage>
        <taxon>Eukaryota</taxon>
        <taxon>Fungi</taxon>
        <taxon>Dikarya</taxon>
        <taxon>Ascomycota</taxon>
        <taxon>Pezizomycotina</taxon>
        <taxon>Xylonomycetes</taxon>
        <taxon>Xylonales</taxon>
        <taxon>Xylonaceae</taxon>
        <taxon>Xylona</taxon>
    </lineage>
</organism>
<feature type="transmembrane region" description="Helical" evidence="2">
    <location>
        <begin position="219"/>
        <end position="243"/>
    </location>
</feature>
<gene>
    <name evidence="4" type="ORF">L228DRAFT_269270</name>
</gene>
<dbReference type="EMBL" id="KV407460">
    <property type="protein sequence ID" value="KZF21816.1"/>
    <property type="molecule type" value="Genomic_DNA"/>
</dbReference>
<dbReference type="OrthoDB" id="2560628at2759"/>
<keyword evidence="2" id="KW-0812">Transmembrane</keyword>
<feature type="domain" description="DUF7702" evidence="3">
    <location>
        <begin position="3"/>
        <end position="243"/>
    </location>
</feature>
<evidence type="ECO:0000313" key="5">
    <source>
        <dbReference type="Proteomes" id="UP000076632"/>
    </source>
</evidence>
<sequence length="324" mass="34984">MTITTRGRLAIAEIVYYAPALVLAVIVMLRHGFRRQLGWIYLAILALVRIIGSSMQIASEQDPSNTGLITTAAILSSVGLSPLLLAMAGLLKRVDDSLPSSHRLPGRTFTLLHIPTLVALILAITGGSEESSSPTSNNGGRKFMKIAIIIFLVVYVIQSALTFLTLFKLRHVPQGERKLVYAVTGSIPFLAVRLLYSLIGAFESPTKLTFNTVVGNVFVQAFMAVLEEFVIVAMYLAAGLLVAKLSNPRDGAGAGPETSEASSTSSAAGDEERDVRDNVKMGQQGAYVTVNGNEERYVAQPTQTPAHQQQGTTYQPGYQQQRPY</sequence>
<accession>A0A165G734</accession>
<feature type="transmembrane region" description="Helical" evidence="2">
    <location>
        <begin position="146"/>
        <end position="167"/>
    </location>
</feature>
<evidence type="ECO:0000313" key="4">
    <source>
        <dbReference type="EMBL" id="KZF21816.1"/>
    </source>
</evidence>
<keyword evidence="2" id="KW-1133">Transmembrane helix</keyword>
<name>A0A165G734_XYLHT</name>
<feature type="transmembrane region" description="Helical" evidence="2">
    <location>
        <begin position="39"/>
        <end position="57"/>
    </location>
</feature>
<feature type="transmembrane region" description="Helical" evidence="2">
    <location>
        <begin position="69"/>
        <end position="88"/>
    </location>
</feature>
<dbReference type="RefSeq" id="XP_018187371.1">
    <property type="nucleotide sequence ID" value="XM_018335253.1"/>
</dbReference>
<dbReference type="InParanoid" id="A0A165G734"/>
<keyword evidence="5" id="KW-1185">Reference proteome</keyword>
<evidence type="ECO:0000256" key="1">
    <source>
        <dbReference type="SAM" id="MobiDB-lite"/>
    </source>
</evidence>
<dbReference type="STRING" id="1328760.A0A165G734"/>
<dbReference type="PANTHER" id="PTHR42109">
    <property type="entry name" value="UNPLACED GENOMIC SCAFFOLD UM_SCAF_CONTIG_1.265, WHOLE GENOME SHOTGUN SEQUENCE"/>
    <property type="match status" value="1"/>
</dbReference>
<reference evidence="4 5" key="1">
    <citation type="journal article" date="2016" name="Fungal Biol.">
        <title>The genome of Xylona heveae provides a window into fungal endophytism.</title>
        <authorList>
            <person name="Gazis R."/>
            <person name="Kuo A."/>
            <person name="Riley R."/>
            <person name="LaButti K."/>
            <person name="Lipzen A."/>
            <person name="Lin J."/>
            <person name="Amirebrahimi M."/>
            <person name="Hesse C.N."/>
            <person name="Spatafora J.W."/>
            <person name="Henrissat B."/>
            <person name="Hainaut M."/>
            <person name="Grigoriev I.V."/>
            <person name="Hibbett D.S."/>
        </authorList>
    </citation>
    <scope>NUCLEOTIDE SEQUENCE [LARGE SCALE GENOMIC DNA]</scope>
    <source>
        <strain evidence="4 5">TC161</strain>
    </source>
</reference>
<protein>
    <recommendedName>
        <fullName evidence="3">DUF7702 domain-containing protein</fullName>
    </recommendedName>
</protein>
<proteinExistence type="predicted"/>
<dbReference type="AlphaFoldDB" id="A0A165G734"/>
<feature type="compositionally biased region" description="Low complexity" evidence="1">
    <location>
        <begin position="257"/>
        <end position="268"/>
    </location>
</feature>
<dbReference type="Proteomes" id="UP000076632">
    <property type="component" value="Unassembled WGS sequence"/>
</dbReference>
<evidence type="ECO:0000256" key="2">
    <source>
        <dbReference type="SAM" id="Phobius"/>
    </source>
</evidence>
<dbReference type="OMA" id="MQVIMEW"/>
<feature type="transmembrane region" description="Helical" evidence="2">
    <location>
        <begin position="14"/>
        <end position="32"/>
    </location>
</feature>
<feature type="region of interest" description="Disordered" evidence="1">
    <location>
        <begin position="251"/>
        <end position="324"/>
    </location>
</feature>
<evidence type="ECO:0000259" key="3">
    <source>
        <dbReference type="Pfam" id="PF24800"/>
    </source>
</evidence>
<feature type="transmembrane region" description="Helical" evidence="2">
    <location>
        <begin position="179"/>
        <end position="199"/>
    </location>
</feature>